<proteinExistence type="predicted"/>
<dbReference type="Proteomes" id="UP000274131">
    <property type="component" value="Unassembled WGS sequence"/>
</dbReference>
<feature type="domain" description="BHLH" evidence="10">
    <location>
        <begin position="20"/>
        <end position="73"/>
    </location>
</feature>
<dbReference type="OrthoDB" id="71302at2759"/>
<dbReference type="Pfam" id="PF00010">
    <property type="entry name" value="HLH"/>
    <property type="match status" value="1"/>
</dbReference>
<name>A0A0N4V2Y9_ENTVE</name>
<reference evidence="11 12" key="2">
    <citation type="submission" date="2018-10" db="EMBL/GenBank/DDBJ databases">
        <authorList>
            <consortium name="Pathogen Informatics"/>
        </authorList>
    </citation>
    <scope>NUCLEOTIDE SEQUENCE [LARGE SCALE GENOMIC DNA]</scope>
</reference>
<dbReference type="SUPFAM" id="SSF55785">
    <property type="entry name" value="PYP-like sensor domain (PAS domain)"/>
    <property type="match status" value="2"/>
</dbReference>
<dbReference type="WBParaSite" id="EVEC_0000439301-mRNA-1">
    <property type="protein sequence ID" value="EVEC_0000439301-mRNA-1"/>
    <property type="gene ID" value="EVEC_0000439301"/>
</dbReference>
<dbReference type="AlphaFoldDB" id="A0A0N4V2Y9"/>
<dbReference type="InterPro" id="IPR050933">
    <property type="entry name" value="Circadian_TF"/>
</dbReference>
<keyword evidence="4" id="KW-0238">DNA-binding</keyword>
<dbReference type="InterPro" id="IPR013767">
    <property type="entry name" value="PAS_fold"/>
</dbReference>
<keyword evidence="3" id="KW-0805">Transcription regulation</keyword>
<dbReference type="EMBL" id="UXUI01007764">
    <property type="protein sequence ID" value="VDD89350.1"/>
    <property type="molecule type" value="Genomic_DNA"/>
</dbReference>
<dbReference type="SMART" id="SM00353">
    <property type="entry name" value="HLH"/>
    <property type="match status" value="1"/>
</dbReference>
<feature type="compositionally biased region" description="Polar residues" evidence="8">
    <location>
        <begin position="429"/>
        <end position="442"/>
    </location>
</feature>
<dbReference type="PANTHER" id="PTHR23042">
    <property type="entry name" value="CIRCADIAN PROTEIN CLOCK/ARNT/BMAL/PAS"/>
    <property type="match status" value="1"/>
</dbReference>
<dbReference type="PRINTS" id="PR00785">
    <property type="entry name" value="NCTRNSLOCATR"/>
</dbReference>
<evidence type="ECO:0000256" key="4">
    <source>
        <dbReference type="ARBA" id="ARBA00023125"/>
    </source>
</evidence>
<accession>A0A0N4V2Y9</accession>
<dbReference type="GO" id="GO:0045944">
    <property type="term" value="P:positive regulation of transcription by RNA polymerase II"/>
    <property type="evidence" value="ECO:0007669"/>
    <property type="project" value="UniProtKB-ARBA"/>
</dbReference>
<dbReference type="SMART" id="SM00091">
    <property type="entry name" value="PAS"/>
    <property type="match status" value="2"/>
</dbReference>
<evidence type="ECO:0000256" key="1">
    <source>
        <dbReference type="ARBA" id="ARBA00004123"/>
    </source>
</evidence>
<evidence type="ECO:0000256" key="5">
    <source>
        <dbReference type="ARBA" id="ARBA00023163"/>
    </source>
</evidence>
<feature type="region of interest" description="Disordered" evidence="8">
    <location>
        <begin position="411"/>
        <end position="442"/>
    </location>
</feature>
<dbReference type="SUPFAM" id="SSF47459">
    <property type="entry name" value="HLH, helix-loop-helix DNA-binding domain"/>
    <property type="match status" value="1"/>
</dbReference>
<dbReference type="InterPro" id="IPR035965">
    <property type="entry name" value="PAS-like_dom_sf"/>
</dbReference>
<keyword evidence="6" id="KW-0539">Nucleus</keyword>
<gene>
    <name evidence="11" type="ORF">EVEC_LOCUS4101</name>
</gene>
<feature type="domain" description="PAS" evidence="9">
    <location>
        <begin position="92"/>
        <end position="170"/>
    </location>
</feature>
<evidence type="ECO:0000259" key="9">
    <source>
        <dbReference type="PROSITE" id="PS50112"/>
    </source>
</evidence>
<dbReference type="Gene3D" id="4.10.280.10">
    <property type="entry name" value="Helix-loop-helix DNA-binding domain"/>
    <property type="match status" value="1"/>
</dbReference>
<keyword evidence="2" id="KW-0677">Repeat</keyword>
<dbReference type="GO" id="GO:0005667">
    <property type="term" value="C:transcription regulator complex"/>
    <property type="evidence" value="ECO:0007669"/>
    <property type="project" value="InterPro"/>
</dbReference>
<evidence type="ECO:0000259" key="10">
    <source>
        <dbReference type="PROSITE" id="PS50888"/>
    </source>
</evidence>
<dbReference type="InterPro" id="IPR000014">
    <property type="entry name" value="PAS"/>
</dbReference>
<dbReference type="GO" id="GO:0046983">
    <property type="term" value="F:protein dimerization activity"/>
    <property type="evidence" value="ECO:0007669"/>
    <property type="project" value="InterPro"/>
</dbReference>
<evidence type="ECO:0000256" key="6">
    <source>
        <dbReference type="ARBA" id="ARBA00023242"/>
    </source>
</evidence>
<dbReference type="FunFam" id="4.10.280.10:FF:000011">
    <property type="entry name" value="Aryl hydrocarbon receptor nuclear translocator 2"/>
    <property type="match status" value="1"/>
</dbReference>
<dbReference type="GO" id="GO:0005737">
    <property type="term" value="C:cytoplasm"/>
    <property type="evidence" value="ECO:0007669"/>
    <property type="project" value="InterPro"/>
</dbReference>
<dbReference type="STRING" id="51028.A0A0N4V2Y9"/>
<evidence type="ECO:0000256" key="2">
    <source>
        <dbReference type="ARBA" id="ARBA00022737"/>
    </source>
</evidence>
<dbReference type="PROSITE" id="PS50112">
    <property type="entry name" value="PAS"/>
    <property type="match status" value="2"/>
</dbReference>
<evidence type="ECO:0000313" key="12">
    <source>
        <dbReference type="Proteomes" id="UP000274131"/>
    </source>
</evidence>
<protein>
    <recommendedName>
        <fullName evidence="7">Aryl hydrocarbon receptor nuclear translocator homolog</fullName>
    </recommendedName>
</protein>
<dbReference type="Pfam" id="PF00989">
    <property type="entry name" value="PAS"/>
    <property type="match status" value="1"/>
</dbReference>
<comment type="subcellular location">
    <subcellularLocation>
        <location evidence="1">Nucleus</location>
    </subcellularLocation>
</comment>
<evidence type="ECO:0000256" key="8">
    <source>
        <dbReference type="SAM" id="MobiDB-lite"/>
    </source>
</evidence>
<dbReference type="Gene3D" id="3.30.450.20">
    <property type="entry name" value="PAS domain"/>
    <property type="match status" value="2"/>
</dbReference>
<dbReference type="GO" id="GO:0003677">
    <property type="term" value="F:DNA binding"/>
    <property type="evidence" value="ECO:0007669"/>
    <property type="project" value="UniProtKB-KW"/>
</dbReference>
<sequence length="442" mass="50324">MAVTKYSRMEVDGNDNKERFARENHSEIERRRRNKMTHYINELAEMVPQCAALGRKPDKLTILRMAVSHMKTIRGTPMNSQDGSSKPSFLTDQELKHLILEAANGFLFVVCCDTGRILYVADSVVPVLNMRQDDWMHQSIYDLIHPDDVEKVKDQLRGSDSSLSRVLDLKTGTVKKEPGSVRVHMSCRRGFICRMRLGPLEPLHRLCNRRPLFTHNGQHYVVVHCTGYVKNSPPSCLEGSSSCLVAIARLQIASMPVGTELSSPPQFSFRLTEDGKIAFVEQRAVSLLSISAEQLLGRYWWQTVHPADEQTLHDAFVNILRDQPVRISIRLRTSTDFVACSVSALKFVNPYSEQFEYVVATHVLLPNEDESWQTQPLVNYFIFQIQWPLLVMSSSPRQLFEAAPIGEWSATPNFQSEGSIPLARRSGPWPNQWNSPDQFPQR</sequence>
<dbReference type="CDD" id="cd18947">
    <property type="entry name" value="bHLH-PAS_ARNT"/>
    <property type="match status" value="1"/>
</dbReference>
<dbReference type="GO" id="GO:0003700">
    <property type="term" value="F:DNA-binding transcription factor activity"/>
    <property type="evidence" value="ECO:0007669"/>
    <property type="project" value="InterPro"/>
</dbReference>
<dbReference type="PROSITE" id="PS50888">
    <property type="entry name" value="BHLH"/>
    <property type="match status" value="1"/>
</dbReference>
<dbReference type="InterPro" id="IPR001067">
    <property type="entry name" value="Nuc_translocat"/>
</dbReference>
<evidence type="ECO:0000313" key="11">
    <source>
        <dbReference type="EMBL" id="VDD89350.1"/>
    </source>
</evidence>
<keyword evidence="12" id="KW-1185">Reference proteome</keyword>
<keyword evidence="5" id="KW-0804">Transcription</keyword>
<dbReference type="Pfam" id="PF14598">
    <property type="entry name" value="PAS_11"/>
    <property type="match status" value="1"/>
</dbReference>
<dbReference type="GO" id="GO:0005634">
    <property type="term" value="C:nucleus"/>
    <property type="evidence" value="ECO:0007669"/>
    <property type="project" value="UniProtKB-SubCell"/>
</dbReference>
<dbReference type="InterPro" id="IPR011598">
    <property type="entry name" value="bHLH_dom"/>
</dbReference>
<evidence type="ECO:0000256" key="7">
    <source>
        <dbReference type="ARBA" id="ARBA00073216"/>
    </source>
</evidence>
<reference evidence="13" key="1">
    <citation type="submission" date="2017-02" db="UniProtKB">
        <authorList>
            <consortium name="WormBaseParasite"/>
        </authorList>
    </citation>
    <scope>IDENTIFICATION</scope>
</reference>
<dbReference type="CDD" id="cd00130">
    <property type="entry name" value="PAS"/>
    <property type="match status" value="2"/>
</dbReference>
<organism evidence="13">
    <name type="scientific">Enterobius vermicularis</name>
    <name type="common">Human pinworm</name>
    <dbReference type="NCBI Taxonomy" id="51028"/>
    <lineage>
        <taxon>Eukaryota</taxon>
        <taxon>Metazoa</taxon>
        <taxon>Ecdysozoa</taxon>
        <taxon>Nematoda</taxon>
        <taxon>Chromadorea</taxon>
        <taxon>Rhabditida</taxon>
        <taxon>Spirurina</taxon>
        <taxon>Oxyuridomorpha</taxon>
        <taxon>Oxyuroidea</taxon>
        <taxon>Oxyuridae</taxon>
        <taxon>Enterobius</taxon>
    </lineage>
</organism>
<evidence type="ECO:0000256" key="3">
    <source>
        <dbReference type="ARBA" id="ARBA00023015"/>
    </source>
</evidence>
<feature type="domain" description="PAS" evidence="9">
    <location>
        <begin position="269"/>
        <end position="323"/>
    </location>
</feature>
<dbReference type="InterPro" id="IPR036638">
    <property type="entry name" value="HLH_DNA-bd_sf"/>
</dbReference>
<evidence type="ECO:0000313" key="13">
    <source>
        <dbReference type="WBParaSite" id="EVEC_0000439301-mRNA-1"/>
    </source>
</evidence>